<evidence type="ECO:0000313" key="2">
    <source>
        <dbReference type="Proteomes" id="UP000219338"/>
    </source>
</evidence>
<protein>
    <submittedName>
        <fullName evidence="1">Uncharacterized protein</fullName>
    </submittedName>
</protein>
<gene>
    <name evidence="1" type="ORF">ARMOST_10572</name>
</gene>
<dbReference type="OMA" id="IFSICRQ"/>
<name>A0A284REP8_ARMOS</name>
<proteinExistence type="predicted"/>
<organism evidence="1 2">
    <name type="scientific">Armillaria ostoyae</name>
    <name type="common">Armillaria root rot fungus</name>
    <dbReference type="NCBI Taxonomy" id="47428"/>
    <lineage>
        <taxon>Eukaryota</taxon>
        <taxon>Fungi</taxon>
        <taxon>Dikarya</taxon>
        <taxon>Basidiomycota</taxon>
        <taxon>Agaricomycotina</taxon>
        <taxon>Agaricomycetes</taxon>
        <taxon>Agaricomycetidae</taxon>
        <taxon>Agaricales</taxon>
        <taxon>Marasmiineae</taxon>
        <taxon>Physalacriaceae</taxon>
        <taxon>Armillaria</taxon>
    </lineage>
</organism>
<dbReference type="OrthoDB" id="3255221at2759"/>
<keyword evidence="2" id="KW-1185">Reference proteome</keyword>
<dbReference type="AlphaFoldDB" id="A0A284REP8"/>
<sequence length="195" mass="22524">MPFSVDTNWPQGLSKIFSICRQQNQPFEYRYYGLYDKLLNYCFETDCFQFFVAPQHPPSKLNAHNAVNFIMFIVVFNKQCQPVLIADIKDDGWAGKPDFRLAADEQVHRWYDSMMPECPLPRLWGLSLLGTSLRVYCGDIAMGTLQPEYQACPDLNHILPLNFLEGEWDLDILSQEGFNKMKEIVTDILTASAHM</sequence>
<dbReference type="EMBL" id="FUEG01000008">
    <property type="protein sequence ID" value="SJL07229.1"/>
    <property type="molecule type" value="Genomic_DNA"/>
</dbReference>
<accession>A0A284REP8</accession>
<reference evidence="2" key="1">
    <citation type="journal article" date="2017" name="Nat. Ecol. Evol.">
        <title>Genome expansion and lineage-specific genetic innovations in the forest pathogenic fungi Armillaria.</title>
        <authorList>
            <person name="Sipos G."/>
            <person name="Prasanna A.N."/>
            <person name="Walter M.C."/>
            <person name="O'Connor E."/>
            <person name="Balint B."/>
            <person name="Krizsan K."/>
            <person name="Kiss B."/>
            <person name="Hess J."/>
            <person name="Varga T."/>
            <person name="Slot J."/>
            <person name="Riley R."/>
            <person name="Boka B."/>
            <person name="Rigling D."/>
            <person name="Barry K."/>
            <person name="Lee J."/>
            <person name="Mihaltcheva S."/>
            <person name="LaButti K."/>
            <person name="Lipzen A."/>
            <person name="Waldron R."/>
            <person name="Moloney N.M."/>
            <person name="Sperisen C."/>
            <person name="Kredics L."/>
            <person name="Vagvoelgyi C."/>
            <person name="Patrignani A."/>
            <person name="Fitzpatrick D."/>
            <person name="Nagy I."/>
            <person name="Doyle S."/>
            <person name="Anderson J.B."/>
            <person name="Grigoriev I.V."/>
            <person name="Gueldener U."/>
            <person name="Muensterkoetter M."/>
            <person name="Nagy L.G."/>
        </authorList>
    </citation>
    <scope>NUCLEOTIDE SEQUENCE [LARGE SCALE GENOMIC DNA]</scope>
    <source>
        <strain evidence="2">C18/9</strain>
    </source>
</reference>
<dbReference type="Proteomes" id="UP000219338">
    <property type="component" value="Unassembled WGS sequence"/>
</dbReference>
<evidence type="ECO:0000313" key="1">
    <source>
        <dbReference type="EMBL" id="SJL07229.1"/>
    </source>
</evidence>